<gene>
    <name evidence="1" type="ORF">ACFQ4R_03065</name>
</gene>
<proteinExistence type="predicted"/>
<reference evidence="2" key="1">
    <citation type="journal article" date="2019" name="Int. J. Syst. Evol. Microbiol.">
        <title>The Global Catalogue of Microorganisms (GCM) 10K type strain sequencing project: providing services to taxonomists for standard genome sequencing and annotation.</title>
        <authorList>
            <consortium name="The Broad Institute Genomics Platform"/>
            <consortium name="The Broad Institute Genome Sequencing Center for Infectious Disease"/>
            <person name="Wu L."/>
            <person name="Ma J."/>
        </authorList>
    </citation>
    <scope>NUCLEOTIDE SEQUENCE [LARGE SCALE GENOMIC DNA]</scope>
    <source>
        <strain evidence="2">CCM 8937</strain>
    </source>
</reference>
<evidence type="ECO:0000313" key="1">
    <source>
        <dbReference type="EMBL" id="MFD1410595.1"/>
    </source>
</evidence>
<protein>
    <recommendedName>
        <fullName evidence="3">DUF3310 domain-containing protein</fullName>
    </recommendedName>
</protein>
<evidence type="ECO:0000313" key="2">
    <source>
        <dbReference type="Proteomes" id="UP001597191"/>
    </source>
</evidence>
<dbReference type="EMBL" id="JBHTOH010000018">
    <property type="protein sequence ID" value="MFD1410595.1"/>
    <property type="molecule type" value="Genomic_DNA"/>
</dbReference>
<comment type="caution">
    <text evidence="1">The sequence shown here is derived from an EMBL/GenBank/DDBJ whole genome shotgun (WGS) entry which is preliminary data.</text>
</comment>
<organism evidence="1 2">
    <name type="scientific">Lapidilactobacillus gannanensis</name>
    <dbReference type="NCBI Taxonomy" id="2486002"/>
    <lineage>
        <taxon>Bacteria</taxon>
        <taxon>Bacillati</taxon>
        <taxon>Bacillota</taxon>
        <taxon>Bacilli</taxon>
        <taxon>Lactobacillales</taxon>
        <taxon>Lactobacillaceae</taxon>
        <taxon>Lapidilactobacillus</taxon>
    </lineage>
</organism>
<sequence>MNNDETLKSEYLRKYKRENLPGDLFGDQVVSVGKKIVNLMKQEKEGITYDQAYASLQYAYDLLKYESNFVKLN</sequence>
<dbReference type="RefSeq" id="WP_125651317.1">
    <property type="nucleotide sequence ID" value="NZ_JBHTOH010000018.1"/>
</dbReference>
<name>A0ABW4BK60_9LACO</name>
<accession>A0ABW4BK60</accession>
<keyword evidence="2" id="KW-1185">Reference proteome</keyword>
<evidence type="ECO:0008006" key="3">
    <source>
        <dbReference type="Google" id="ProtNLM"/>
    </source>
</evidence>
<dbReference type="Proteomes" id="UP001597191">
    <property type="component" value="Unassembled WGS sequence"/>
</dbReference>